<gene>
    <name evidence="1" type="primary">Necator_chrV.g19939</name>
    <name evidence="1" type="ORF">RB195_015147</name>
</gene>
<comment type="caution">
    <text evidence="1">The sequence shown here is derived from an EMBL/GenBank/DDBJ whole genome shotgun (WGS) entry which is preliminary data.</text>
</comment>
<name>A0ABR1E3G9_NECAM</name>
<sequence length="109" mass="11959">MIQSGAAVTFVAVGYGRETSSRQAQPCHKEANASPRSDAHCLCPGNVTNMQGLPARGRSRLNKELWDGYKLIYHGTSSRNGVILNEKFRIGVTTVDRLSDRQVAVKIDK</sequence>
<dbReference type="Proteomes" id="UP001303046">
    <property type="component" value="Unassembled WGS sequence"/>
</dbReference>
<protein>
    <recommendedName>
        <fullName evidence="3">PID domain-containing protein</fullName>
    </recommendedName>
</protein>
<evidence type="ECO:0008006" key="3">
    <source>
        <dbReference type="Google" id="ProtNLM"/>
    </source>
</evidence>
<proteinExistence type="predicted"/>
<accession>A0ABR1E3G9</accession>
<organism evidence="1 2">
    <name type="scientific">Necator americanus</name>
    <name type="common">Human hookworm</name>
    <dbReference type="NCBI Taxonomy" id="51031"/>
    <lineage>
        <taxon>Eukaryota</taxon>
        <taxon>Metazoa</taxon>
        <taxon>Ecdysozoa</taxon>
        <taxon>Nematoda</taxon>
        <taxon>Chromadorea</taxon>
        <taxon>Rhabditida</taxon>
        <taxon>Rhabditina</taxon>
        <taxon>Rhabditomorpha</taxon>
        <taxon>Strongyloidea</taxon>
        <taxon>Ancylostomatidae</taxon>
        <taxon>Bunostominae</taxon>
        <taxon>Necator</taxon>
    </lineage>
</organism>
<evidence type="ECO:0000313" key="2">
    <source>
        <dbReference type="Proteomes" id="UP001303046"/>
    </source>
</evidence>
<reference evidence="1 2" key="1">
    <citation type="submission" date="2023-08" db="EMBL/GenBank/DDBJ databases">
        <title>A Necator americanus chromosomal reference genome.</title>
        <authorList>
            <person name="Ilik V."/>
            <person name="Petrzelkova K.J."/>
            <person name="Pardy F."/>
            <person name="Fuh T."/>
            <person name="Niatou-Singa F.S."/>
            <person name="Gouil Q."/>
            <person name="Baker L."/>
            <person name="Ritchie M.E."/>
            <person name="Jex A.R."/>
            <person name="Gazzola D."/>
            <person name="Li H."/>
            <person name="Toshio Fujiwara R."/>
            <person name="Zhan B."/>
            <person name="Aroian R.V."/>
            <person name="Pafco B."/>
            <person name="Schwarz E.M."/>
        </authorList>
    </citation>
    <scope>NUCLEOTIDE SEQUENCE [LARGE SCALE GENOMIC DNA]</scope>
    <source>
        <strain evidence="1 2">Aroian</strain>
        <tissue evidence="1">Whole animal</tissue>
    </source>
</reference>
<dbReference type="EMBL" id="JAVFWL010000005">
    <property type="protein sequence ID" value="KAK6757150.1"/>
    <property type="molecule type" value="Genomic_DNA"/>
</dbReference>
<evidence type="ECO:0000313" key="1">
    <source>
        <dbReference type="EMBL" id="KAK6757150.1"/>
    </source>
</evidence>
<keyword evidence="2" id="KW-1185">Reference proteome</keyword>